<evidence type="ECO:0000313" key="2">
    <source>
        <dbReference type="EnsemblProtists" id="EOD16355"/>
    </source>
</evidence>
<dbReference type="RefSeq" id="XP_005768784.1">
    <property type="nucleotide sequence ID" value="XM_005768727.1"/>
</dbReference>
<reference evidence="2" key="2">
    <citation type="submission" date="2024-10" db="UniProtKB">
        <authorList>
            <consortium name="EnsemblProtists"/>
        </authorList>
    </citation>
    <scope>IDENTIFICATION</scope>
</reference>
<feature type="domain" description="Phosphoribulokinase/uridine kinase" evidence="1">
    <location>
        <begin position="222"/>
        <end position="402"/>
    </location>
</feature>
<dbReference type="HOGENOM" id="CLU_623233_0_0_1"/>
<sequence>MDGSSDAQAESGSWLRDAEKATGRRRGRCSFDGCPNQAEVGGHVWIRGEGCFIAPICRPCNRHDNPERMQGAGACLRANIVVTKTAMTDMTTTIMLPKSPFLRTASGNLSSPSRENLDTHLRSARTFSRRVLEVDLLTDPQEATFGITPANVAVHLEQRWQLLDVATQEIRASLTATGVNEQPLSALGLGSCDLWKGYIPLATLIVKRWQQHRASGCTGAFVVGINAPPGSGKSTLLQILQMLLHNASAQPPRIVQIGSDDLYMGASKREAHTISTRLDPRSLDPEFDGLIAQLKHASASDGPIMLPRFNKGTDDREARGIPVQGPFDIVLFEGWRVGVPSGELHGSNFDYTNLNAPIDFMIYVDAEPEHVWHWKLQSSRRDYEREHNLKWTNEHTRRLRQMWELWILPFLRQHEQPLRERADLVLFKDATHRLQKVELH</sequence>
<keyword evidence="3" id="KW-1185">Reference proteome</keyword>
<dbReference type="SUPFAM" id="SSF52540">
    <property type="entry name" value="P-loop containing nucleoside triphosphate hydrolases"/>
    <property type="match status" value="1"/>
</dbReference>
<dbReference type="GO" id="GO:0016301">
    <property type="term" value="F:kinase activity"/>
    <property type="evidence" value="ECO:0007669"/>
    <property type="project" value="InterPro"/>
</dbReference>
<dbReference type="Pfam" id="PF00485">
    <property type="entry name" value="PRK"/>
    <property type="match status" value="1"/>
</dbReference>
<name>A0A0D3IYM0_EMIH1</name>
<dbReference type="KEGG" id="ehx:EMIHUDRAFT_210729"/>
<dbReference type="AlphaFoldDB" id="A0A0D3IYM0"/>
<dbReference type="PaxDb" id="2903-EOD16355"/>
<dbReference type="PANTHER" id="PTHR10285">
    <property type="entry name" value="URIDINE KINASE"/>
    <property type="match status" value="1"/>
</dbReference>
<proteinExistence type="predicted"/>
<accession>A0A0D3IYM0</accession>
<reference evidence="3" key="1">
    <citation type="journal article" date="2013" name="Nature">
        <title>Pan genome of the phytoplankton Emiliania underpins its global distribution.</title>
        <authorList>
            <person name="Read B.A."/>
            <person name="Kegel J."/>
            <person name="Klute M.J."/>
            <person name="Kuo A."/>
            <person name="Lefebvre S.C."/>
            <person name="Maumus F."/>
            <person name="Mayer C."/>
            <person name="Miller J."/>
            <person name="Monier A."/>
            <person name="Salamov A."/>
            <person name="Young J."/>
            <person name="Aguilar M."/>
            <person name="Claverie J.M."/>
            <person name="Frickenhaus S."/>
            <person name="Gonzalez K."/>
            <person name="Herman E.K."/>
            <person name="Lin Y.C."/>
            <person name="Napier J."/>
            <person name="Ogata H."/>
            <person name="Sarno A.F."/>
            <person name="Shmutz J."/>
            <person name="Schroeder D."/>
            <person name="de Vargas C."/>
            <person name="Verret F."/>
            <person name="von Dassow P."/>
            <person name="Valentin K."/>
            <person name="Van de Peer Y."/>
            <person name="Wheeler G."/>
            <person name="Dacks J.B."/>
            <person name="Delwiche C.F."/>
            <person name="Dyhrman S.T."/>
            <person name="Glockner G."/>
            <person name="John U."/>
            <person name="Richards T."/>
            <person name="Worden A.Z."/>
            <person name="Zhang X."/>
            <person name="Grigoriev I.V."/>
            <person name="Allen A.E."/>
            <person name="Bidle K."/>
            <person name="Borodovsky M."/>
            <person name="Bowler C."/>
            <person name="Brownlee C."/>
            <person name="Cock J.M."/>
            <person name="Elias M."/>
            <person name="Gladyshev V.N."/>
            <person name="Groth M."/>
            <person name="Guda C."/>
            <person name="Hadaegh A."/>
            <person name="Iglesias-Rodriguez M.D."/>
            <person name="Jenkins J."/>
            <person name="Jones B.M."/>
            <person name="Lawson T."/>
            <person name="Leese F."/>
            <person name="Lindquist E."/>
            <person name="Lobanov A."/>
            <person name="Lomsadze A."/>
            <person name="Malik S.B."/>
            <person name="Marsh M.E."/>
            <person name="Mackinder L."/>
            <person name="Mock T."/>
            <person name="Mueller-Roeber B."/>
            <person name="Pagarete A."/>
            <person name="Parker M."/>
            <person name="Probert I."/>
            <person name="Quesneville H."/>
            <person name="Raines C."/>
            <person name="Rensing S.A."/>
            <person name="Riano-Pachon D.M."/>
            <person name="Richier S."/>
            <person name="Rokitta S."/>
            <person name="Shiraiwa Y."/>
            <person name="Soanes D.M."/>
            <person name="van der Giezen M."/>
            <person name="Wahlund T.M."/>
            <person name="Williams B."/>
            <person name="Wilson W."/>
            <person name="Wolfe G."/>
            <person name="Wurch L.L."/>
        </authorList>
    </citation>
    <scope>NUCLEOTIDE SEQUENCE</scope>
</reference>
<evidence type="ECO:0000259" key="1">
    <source>
        <dbReference type="Pfam" id="PF00485"/>
    </source>
</evidence>
<organism evidence="2 3">
    <name type="scientific">Emiliania huxleyi (strain CCMP1516)</name>
    <dbReference type="NCBI Taxonomy" id="280463"/>
    <lineage>
        <taxon>Eukaryota</taxon>
        <taxon>Haptista</taxon>
        <taxon>Haptophyta</taxon>
        <taxon>Prymnesiophyceae</taxon>
        <taxon>Isochrysidales</taxon>
        <taxon>Noelaerhabdaceae</taxon>
        <taxon>Emiliania</taxon>
    </lineage>
</organism>
<dbReference type="Gene3D" id="3.40.50.300">
    <property type="entry name" value="P-loop containing nucleotide triphosphate hydrolases"/>
    <property type="match status" value="1"/>
</dbReference>
<dbReference type="InterPro" id="IPR006083">
    <property type="entry name" value="PRK/URK"/>
</dbReference>
<dbReference type="EnsemblProtists" id="EOD16355">
    <property type="protein sequence ID" value="EOD16355"/>
    <property type="gene ID" value="EMIHUDRAFT_210729"/>
</dbReference>
<evidence type="ECO:0000313" key="3">
    <source>
        <dbReference type="Proteomes" id="UP000013827"/>
    </source>
</evidence>
<dbReference type="GeneID" id="17262515"/>
<protein>
    <recommendedName>
        <fullName evidence="1">Phosphoribulokinase/uridine kinase domain-containing protein</fullName>
    </recommendedName>
</protein>
<dbReference type="Proteomes" id="UP000013827">
    <property type="component" value="Unassembled WGS sequence"/>
</dbReference>
<dbReference type="InterPro" id="IPR027417">
    <property type="entry name" value="P-loop_NTPase"/>
</dbReference>
<dbReference type="GO" id="GO:0005524">
    <property type="term" value="F:ATP binding"/>
    <property type="evidence" value="ECO:0007669"/>
    <property type="project" value="InterPro"/>
</dbReference>